<dbReference type="Pfam" id="PF24681">
    <property type="entry name" value="Kelch_KLHDC2_KLHL20_DRC7"/>
    <property type="match status" value="1"/>
</dbReference>
<dbReference type="CDD" id="cd18306">
    <property type="entry name" value="BTB_POZ_NS1BP"/>
    <property type="match status" value="1"/>
</dbReference>
<evidence type="ECO:0000256" key="3">
    <source>
        <dbReference type="SAM" id="MobiDB-lite"/>
    </source>
</evidence>
<gene>
    <name evidence="6" type="primary">LOC100371235</name>
</gene>
<dbReference type="SMART" id="SM00225">
    <property type="entry name" value="BTB"/>
    <property type="match status" value="1"/>
</dbReference>
<reference evidence="6" key="1">
    <citation type="submission" date="2025-08" db="UniProtKB">
        <authorList>
            <consortium name="RefSeq"/>
        </authorList>
    </citation>
    <scope>IDENTIFICATION</scope>
    <source>
        <tissue evidence="6">Testes</tissue>
    </source>
</reference>
<dbReference type="InterPro" id="IPR011333">
    <property type="entry name" value="SKP1/BTB/POZ_sf"/>
</dbReference>
<dbReference type="SUPFAM" id="SSF54695">
    <property type="entry name" value="POZ domain"/>
    <property type="match status" value="1"/>
</dbReference>
<dbReference type="Pfam" id="PF00651">
    <property type="entry name" value="BTB"/>
    <property type="match status" value="1"/>
</dbReference>
<dbReference type="PANTHER" id="PTHR24412">
    <property type="entry name" value="KELCH PROTEIN"/>
    <property type="match status" value="1"/>
</dbReference>
<protein>
    <submittedName>
        <fullName evidence="6">Influenza virus NS1A-binding protein homolog</fullName>
    </submittedName>
</protein>
<evidence type="ECO:0000256" key="1">
    <source>
        <dbReference type="ARBA" id="ARBA00022441"/>
    </source>
</evidence>
<sequence length="572" mass="63613">MNSHPGNNLVFDDDTQWASSMAQLNAMRKNKQFCDVLLSCDKQEIPAHRAILACCSSYLFELFNSEGDVGNTPILNVSVSDNLTPTAVETLVNYAYTSRLDISPDQVFDVYAAARLFRMNRIKKVCTDYLVDHLNNYSCIGLYTFAARLKDTKLLRETELYIQKNIIDVALNQQFLLLPRLQVEIVCTDDFEMNDKQMFDKVLDWAKDCVISGCKLRDLTEETHALFLSSDNTLVDIHDLDYDSDSEIIQEYRQQNNKRQTTPHKRKNTNSSNSNNNGSARQLIMTSGERNKKSQCEDWRVIAASQTSDNKTTYIALATVNNKLVAISLHQKLPDSASKSPRLLRSLSIESQGSWTMLEPMKFARCALGAAELDGKLVAAGAAVLNDKLYLAGGSRGPIGLKSCEVYTPETDSWSTISDLNVGRSQVGLCSLNDKVYAVGGAESWNVLNSVEVYDPTENEWSLIVPMNHCRRGAGVTKCKGKLYAVGGSDGTSSLASVECYDPKVDRWNQIASMSTPRANVGIAVVDGHIYAVGGFDGKNFLNTIEFYDPENNKWQQFVPRNGVNSRPDSPI</sequence>
<dbReference type="GeneID" id="100371235"/>
<dbReference type="SMART" id="SM00612">
    <property type="entry name" value="Kelch"/>
    <property type="match status" value="4"/>
</dbReference>
<feature type="domain" description="BTB" evidence="4">
    <location>
        <begin position="34"/>
        <end position="104"/>
    </location>
</feature>
<dbReference type="PIRSF" id="PIRSF037037">
    <property type="entry name" value="Kelch-like_protein_gigaxonin"/>
    <property type="match status" value="1"/>
</dbReference>
<dbReference type="InterPro" id="IPR006652">
    <property type="entry name" value="Kelch_1"/>
</dbReference>
<evidence type="ECO:0000256" key="2">
    <source>
        <dbReference type="ARBA" id="ARBA00022737"/>
    </source>
</evidence>
<dbReference type="PANTHER" id="PTHR24412:SF396">
    <property type="entry name" value="INFLUENZA VIRUS NS1A-BINDING PROTEIN"/>
    <property type="match status" value="1"/>
</dbReference>
<dbReference type="InterPro" id="IPR000210">
    <property type="entry name" value="BTB/POZ_dom"/>
</dbReference>
<feature type="compositionally biased region" description="Low complexity" evidence="3">
    <location>
        <begin position="269"/>
        <end position="279"/>
    </location>
</feature>
<dbReference type="Proteomes" id="UP000694865">
    <property type="component" value="Unplaced"/>
</dbReference>
<keyword evidence="2" id="KW-0677">Repeat</keyword>
<organism evidence="5 6">
    <name type="scientific">Saccoglossus kowalevskii</name>
    <name type="common">Acorn worm</name>
    <dbReference type="NCBI Taxonomy" id="10224"/>
    <lineage>
        <taxon>Eukaryota</taxon>
        <taxon>Metazoa</taxon>
        <taxon>Hemichordata</taxon>
        <taxon>Enteropneusta</taxon>
        <taxon>Harrimaniidae</taxon>
        <taxon>Saccoglossus</taxon>
    </lineage>
</organism>
<dbReference type="Gene3D" id="2.120.10.80">
    <property type="entry name" value="Kelch-type beta propeller"/>
    <property type="match status" value="1"/>
</dbReference>
<dbReference type="RefSeq" id="XP_006825023.1">
    <property type="nucleotide sequence ID" value="XM_006824960.1"/>
</dbReference>
<dbReference type="Pfam" id="PF07707">
    <property type="entry name" value="BACK"/>
    <property type="match status" value="1"/>
</dbReference>
<dbReference type="PROSITE" id="PS50097">
    <property type="entry name" value="BTB"/>
    <property type="match status" value="1"/>
</dbReference>
<dbReference type="InterPro" id="IPR017096">
    <property type="entry name" value="BTB-kelch_protein"/>
</dbReference>
<dbReference type="CDD" id="cd18502">
    <property type="entry name" value="BACK_NS1BP_IVNS1ABP"/>
    <property type="match status" value="1"/>
</dbReference>
<dbReference type="SUPFAM" id="SSF117281">
    <property type="entry name" value="Kelch motif"/>
    <property type="match status" value="1"/>
</dbReference>
<dbReference type="Gene3D" id="3.30.710.10">
    <property type="entry name" value="Potassium Channel Kv1.1, Chain A"/>
    <property type="match status" value="1"/>
</dbReference>
<name>A0ABM0MYD2_SACKO</name>
<proteinExistence type="predicted"/>
<dbReference type="InterPro" id="IPR011705">
    <property type="entry name" value="BACK"/>
</dbReference>
<keyword evidence="1" id="KW-0880">Kelch repeat</keyword>
<evidence type="ECO:0000313" key="6">
    <source>
        <dbReference type="RefSeq" id="XP_006825023.1"/>
    </source>
</evidence>
<feature type="region of interest" description="Disordered" evidence="3">
    <location>
        <begin position="254"/>
        <end position="280"/>
    </location>
</feature>
<keyword evidence="5" id="KW-1185">Reference proteome</keyword>
<evidence type="ECO:0000259" key="4">
    <source>
        <dbReference type="PROSITE" id="PS50097"/>
    </source>
</evidence>
<dbReference type="PRINTS" id="PR00501">
    <property type="entry name" value="KELCHREPEAT"/>
</dbReference>
<dbReference type="InterPro" id="IPR015915">
    <property type="entry name" value="Kelch-typ_b-propeller"/>
</dbReference>
<evidence type="ECO:0000313" key="5">
    <source>
        <dbReference type="Proteomes" id="UP000694865"/>
    </source>
</evidence>
<dbReference type="Gene3D" id="1.25.40.420">
    <property type="match status" value="1"/>
</dbReference>
<accession>A0ABM0MYD2</accession>